<accession>A0A9P1HCI6</accession>
<organism evidence="8 9">
    <name type="scientific">Parascedosporium putredinis</name>
    <dbReference type="NCBI Taxonomy" id="1442378"/>
    <lineage>
        <taxon>Eukaryota</taxon>
        <taxon>Fungi</taxon>
        <taxon>Dikarya</taxon>
        <taxon>Ascomycota</taxon>
        <taxon>Pezizomycotina</taxon>
        <taxon>Sordariomycetes</taxon>
        <taxon>Hypocreomycetidae</taxon>
        <taxon>Microascales</taxon>
        <taxon>Microascaceae</taxon>
        <taxon>Parascedosporium</taxon>
    </lineage>
</organism>
<sequence>MGQELMLAIPQLNVIFCIFYVSLPSPQPLVEAPGRRLLHNLFVRRGKQYFGTITDQRLLLADVNAAIITSNFGQLTNENSLKWESVEPERGVFNFDEPDFVLGFAEEHNIPMRGHTLVWHSQLPGYVQNITDAAELTEVITEHVTTVVERYKGKIFAWDVVNEIFNENGTFRESVFFNVLGEGFVPFVFNLTRSLDPDAKLFINDFNLDQAESPKTQAMVTNVQRSQTHLIAGLSAGVPGALQALAASGVEQIAVTELDIGDAEPEEYTIVVQACLDIESCVGITVWGVSDKVTIRGGLARTPPFDGDFNPKPAYDAIVRELCTDNCIG</sequence>
<comment type="caution">
    <text evidence="8">The sequence shown here is derived from an EMBL/GenBank/DDBJ whole genome shotgun (WGS) entry which is preliminary data.</text>
</comment>
<dbReference type="AlphaFoldDB" id="A0A9P1HCI6"/>
<dbReference type="OrthoDB" id="3055998at2759"/>
<dbReference type="Gene3D" id="3.20.20.80">
    <property type="entry name" value="Glycosidases"/>
    <property type="match status" value="1"/>
</dbReference>
<dbReference type="SMART" id="SM00633">
    <property type="entry name" value="Glyco_10"/>
    <property type="match status" value="1"/>
</dbReference>
<name>A0A9P1HCI6_9PEZI</name>
<dbReference type="SUPFAM" id="SSF51445">
    <property type="entry name" value="(Trans)glycosidases"/>
    <property type="match status" value="1"/>
</dbReference>
<evidence type="ECO:0000256" key="2">
    <source>
        <dbReference type="ARBA" id="ARBA00022801"/>
    </source>
</evidence>
<dbReference type="GO" id="GO:0000272">
    <property type="term" value="P:polysaccharide catabolic process"/>
    <property type="evidence" value="ECO:0007669"/>
    <property type="project" value="UniProtKB-KW"/>
</dbReference>
<keyword evidence="3 6" id="KW-0119">Carbohydrate metabolism</keyword>
<evidence type="ECO:0000259" key="7">
    <source>
        <dbReference type="PROSITE" id="PS51760"/>
    </source>
</evidence>
<dbReference type="EC" id="3.2.1.8" evidence="6"/>
<proteinExistence type="inferred from homology"/>
<gene>
    <name evidence="8" type="ORF">PPNO1_LOCUS9105</name>
</gene>
<keyword evidence="9" id="KW-1185">Reference proteome</keyword>
<dbReference type="PANTHER" id="PTHR31490:SF76">
    <property type="entry name" value="ENDO-1,4-BETA-XYLANASE C"/>
    <property type="match status" value="1"/>
</dbReference>
<dbReference type="PRINTS" id="PR00134">
    <property type="entry name" value="GLHYDRLASE10"/>
</dbReference>
<keyword evidence="4 6" id="KW-0326">Glycosidase</keyword>
<reference evidence="8" key="1">
    <citation type="submission" date="2022-11" db="EMBL/GenBank/DDBJ databases">
        <authorList>
            <person name="Scott C."/>
            <person name="Bruce N."/>
        </authorList>
    </citation>
    <scope>NUCLEOTIDE SEQUENCE</scope>
</reference>
<dbReference type="PANTHER" id="PTHR31490">
    <property type="entry name" value="GLYCOSYL HYDROLASE"/>
    <property type="match status" value="1"/>
</dbReference>
<feature type="domain" description="GH10" evidence="7">
    <location>
        <begin position="54"/>
        <end position="321"/>
    </location>
</feature>
<evidence type="ECO:0000256" key="1">
    <source>
        <dbReference type="ARBA" id="ARBA00007495"/>
    </source>
</evidence>
<dbReference type="InterPro" id="IPR044846">
    <property type="entry name" value="GH10"/>
</dbReference>
<evidence type="ECO:0000256" key="5">
    <source>
        <dbReference type="ARBA" id="ARBA00023326"/>
    </source>
</evidence>
<dbReference type="Proteomes" id="UP000838763">
    <property type="component" value="Unassembled WGS sequence"/>
</dbReference>
<evidence type="ECO:0000313" key="8">
    <source>
        <dbReference type="EMBL" id="CAI4219548.1"/>
    </source>
</evidence>
<dbReference type="EMBL" id="CALLCH030000020">
    <property type="protein sequence ID" value="CAI4219548.1"/>
    <property type="molecule type" value="Genomic_DNA"/>
</dbReference>
<dbReference type="PROSITE" id="PS51760">
    <property type="entry name" value="GH10_2"/>
    <property type="match status" value="1"/>
</dbReference>
<evidence type="ECO:0000313" key="9">
    <source>
        <dbReference type="Proteomes" id="UP000838763"/>
    </source>
</evidence>
<dbReference type="GO" id="GO:0031176">
    <property type="term" value="F:endo-1,4-beta-xylanase activity"/>
    <property type="evidence" value="ECO:0007669"/>
    <property type="project" value="UniProtKB-EC"/>
</dbReference>
<evidence type="ECO:0000256" key="6">
    <source>
        <dbReference type="RuleBase" id="RU361174"/>
    </source>
</evidence>
<comment type="similarity">
    <text evidence="1 6">Belongs to the glycosyl hydrolase 10 (cellulase F) family.</text>
</comment>
<evidence type="ECO:0000256" key="4">
    <source>
        <dbReference type="ARBA" id="ARBA00023295"/>
    </source>
</evidence>
<dbReference type="InterPro" id="IPR017853">
    <property type="entry name" value="GH"/>
</dbReference>
<comment type="catalytic activity">
    <reaction evidence="6">
        <text>Endohydrolysis of (1-&gt;4)-beta-D-xylosidic linkages in xylans.</text>
        <dbReference type="EC" id="3.2.1.8"/>
    </reaction>
</comment>
<protein>
    <recommendedName>
        <fullName evidence="6">Beta-xylanase</fullName>
        <ecNumber evidence="6">3.2.1.8</ecNumber>
    </recommendedName>
</protein>
<dbReference type="InterPro" id="IPR001000">
    <property type="entry name" value="GH10_dom"/>
</dbReference>
<keyword evidence="2 6" id="KW-0378">Hydrolase</keyword>
<evidence type="ECO:0000256" key="3">
    <source>
        <dbReference type="ARBA" id="ARBA00023277"/>
    </source>
</evidence>
<dbReference type="Pfam" id="PF00331">
    <property type="entry name" value="Glyco_hydro_10"/>
    <property type="match status" value="1"/>
</dbReference>
<keyword evidence="5 6" id="KW-0624">Polysaccharide degradation</keyword>